<evidence type="ECO:0000256" key="1">
    <source>
        <dbReference type="SAM" id="Coils"/>
    </source>
</evidence>
<keyword evidence="3" id="KW-1185">Reference proteome</keyword>
<name>A0CP74_PARTE</name>
<dbReference type="KEGG" id="ptm:GSPATT00008982001"/>
<keyword evidence="1" id="KW-0175">Coiled coil</keyword>
<feature type="coiled-coil region" evidence="1">
    <location>
        <begin position="382"/>
        <end position="409"/>
    </location>
</feature>
<dbReference type="RefSeq" id="XP_001439988.1">
    <property type="nucleotide sequence ID" value="XM_001439951.1"/>
</dbReference>
<evidence type="ECO:0000313" key="2">
    <source>
        <dbReference type="EMBL" id="CAK72591.1"/>
    </source>
</evidence>
<gene>
    <name evidence="2" type="ORF">GSPATT00008982001</name>
</gene>
<accession>A0CP74</accession>
<dbReference type="AlphaFoldDB" id="A0CP74"/>
<proteinExistence type="predicted"/>
<protein>
    <submittedName>
        <fullName evidence="2">Uncharacterized protein</fullName>
    </submittedName>
</protein>
<dbReference type="Proteomes" id="UP000000600">
    <property type="component" value="Unassembled WGS sequence"/>
</dbReference>
<dbReference type="EMBL" id="CT868130">
    <property type="protein sequence ID" value="CAK72591.1"/>
    <property type="molecule type" value="Genomic_DNA"/>
</dbReference>
<feature type="coiled-coil region" evidence="1">
    <location>
        <begin position="313"/>
        <end position="340"/>
    </location>
</feature>
<reference evidence="2 3" key="1">
    <citation type="journal article" date="2006" name="Nature">
        <title>Global trends of whole-genome duplications revealed by the ciliate Paramecium tetraurelia.</title>
        <authorList>
            <consortium name="Genoscope"/>
            <person name="Aury J.-M."/>
            <person name="Jaillon O."/>
            <person name="Duret L."/>
            <person name="Noel B."/>
            <person name="Jubin C."/>
            <person name="Porcel B.M."/>
            <person name="Segurens B."/>
            <person name="Daubin V."/>
            <person name="Anthouard V."/>
            <person name="Aiach N."/>
            <person name="Arnaiz O."/>
            <person name="Billaut A."/>
            <person name="Beisson J."/>
            <person name="Blanc I."/>
            <person name="Bouhouche K."/>
            <person name="Camara F."/>
            <person name="Duharcourt S."/>
            <person name="Guigo R."/>
            <person name="Gogendeau D."/>
            <person name="Katinka M."/>
            <person name="Keller A.-M."/>
            <person name="Kissmehl R."/>
            <person name="Klotz C."/>
            <person name="Koll F."/>
            <person name="Le Moue A."/>
            <person name="Lepere C."/>
            <person name="Malinsky S."/>
            <person name="Nowacki M."/>
            <person name="Nowak J.K."/>
            <person name="Plattner H."/>
            <person name="Poulain J."/>
            <person name="Ruiz F."/>
            <person name="Serrano V."/>
            <person name="Zagulski M."/>
            <person name="Dessen P."/>
            <person name="Betermier M."/>
            <person name="Weissenbach J."/>
            <person name="Scarpelli C."/>
            <person name="Schachter V."/>
            <person name="Sperling L."/>
            <person name="Meyer E."/>
            <person name="Cohen J."/>
            <person name="Wincker P."/>
        </authorList>
    </citation>
    <scope>NUCLEOTIDE SEQUENCE [LARGE SCALE GENOMIC DNA]</scope>
    <source>
        <strain evidence="2 3">Stock d4-2</strain>
    </source>
</reference>
<dbReference type="GeneID" id="5025773"/>
<sequence length="414" mass="48538">METQDSIRVQRNKYMEYIQVEIRRLGQIIGVCGLCYTGGYPGSFAFSIAKQSYYGKLIFELFKYICKNSNSDSIFRFTKDIGQKNQINSSFIQRFLRLIQLHPEGKGRSNYSQLTILFISYIERSLINIKMQKSHSPQPRRTNSKYSSFPFKLPMNNLALPLTNNHVQSDQGQQSGKKIKQLLQVNTRPLINPAKVQIDIEKLQIIMNGKYEKNISNTSYSIQVENTLKEFRSKIDEQDSIIRLQEFKINRLQQELLFSKQQYQRMMQKLTSLDGKYNYYPQSTKLTKSQISMPQIEQVPSINKLLQVDNKKKKNIQEKIQGLVLENKKLKDEVQNKFKEVFQLVNDFAMAVVCQASSLYIQQIQSIESVYEMHNNFTKNDYQGMRAQYDILNREIQILEQQKEILYDKVISLL</sequence>
<dbReference type="InParanoid" id="A0CP74"/>
<evidence type="ECO:0000313" key="3">
    <source>
        <dbReference type="Proteomes" id="UP000000600"/>
    </source>
</evidence>
<dbReference type="OMA" id="AMAVVCQ"/>
<dbReference type="HOGENOM" id="CLU_055208_0_0_1"/>
<organism evidence="2 3">
    <name type="scientific">Paramecium tetraurelia</name>
    <dbReference type="NCBI Taxonomy" id="5888"/>
    <lineage>
        <taxon>Eukaryota</taxon>
        <taxon>Sar</taxon>
        <taxon>Alveolata</taxon>
        <taxon>Ciliophora</taxon>
        <taxon>Intramacronucleata</taxon>
        <taxon>Oligohymenophorea</taxon>
        <taxon>Peniculida</taxon>
        <taxon>Parameciidae</taxon>
        <taxon>Paramecium</taxon>
    </lineage>
</organism>
<dbReference type="OrthoDB" id="294561at2759"/>